<reference evidence="2 3" key="1">
    <citation type="submission" date="2019-06" db="EMBL/GenBank/DDBJ databases">
        <title>Genome Sequence of the Brown Rot Fungal Pathogen Monilinia fructicola.</title>
        <authorList>
            <person name="De Miccolis Angelini R.M."/>
            <person name="Landi L."/>
            <person name="Abate D."/>
            <person name="Pollastro S."/>
            <person name="Romanazzi G."/>
            <person name="Faretra F."/>
        </authorList>
    </citation>
    <scope>NUCLEOTIDE SEQUENCE [LARGE SCALE GENOMIC DNA]</scope>
    <source>
        <strain evidence="2 3">Mfrc123</strain>
    </source>
</reference>
<dbReference type="Pfam" id="PF08615">
    <property type="entry name" value="RNase_H2_suC"/>
    <property type="match status" value="1"/>
</dbReference>
<dbReference type="PANTHER" id="PTHR47204:SF1">
    <property type="entry name" value="RIBONUCLEASE H2 SUBUNIT C"/>
    <property type="match status" value="1"/>
</dbReference>
<dbReference type="Proteomes" id="UP000322873">
    <property type="component" value="Unassembled WGS sequence"/>
</dbReference>
<dbReference type="EMBL" id="VICG01000006">
    <property type="protein sequence ID" value="KAA8571359.1"/>
    <property type="molecule type" value="Genomic_DNA"/>
</dbReference>
<keyword evidence="3" id="KW-1185">Reference proteome</keyword>
<name>A0A5M9JTH0_MONFR</name>
<dbReference type="AlphaFoldDB" id="A0A5M9JTH0"/>
<dbReference type="Gene3D" id="2.40.128.680">
    <property type="match status" value="1"/>
</dbReference>
<dbReference type="GO" id="GO:0032299">
    <property type="term" value="C:ribonuclease H2 complex"/>
    <property type="evidence" value="ECO:0007669"/>
    <property type="project" value="InterPro"/>
</dbReference>
<dbReference type="PANTHER" id="PTHR47204">
    <property type="entry name" value="OS02G0168900 PROTEIN"/>
    <property type="match status" value="1"/>
</dbReference>
<feature type="compositionally biased region" description="Acidic residues" evidence="1">
    <location>
        <begin position="101"/>
        <end position="111"/>
    </location>
</feature>
<evidence type="ECO:0000313" key="3">
    <source>
        <dbReference type="Proteomes" id="UP000322873"/>
    </source>
</evidence>
<sequence>MLAIRPPSKQSPSKSTKKYSPNLMPCRINHTAPIKVDKRYWDPKVIRNRRGKEELVAYFRGRRLIGRKVKVPEGWRGVVLRVGEEIMPRASRAEERRGEDAGMDVDGDEDEMEEEEMETKIVDEEATFDDLTVWGMNAWLMRMRIWLFEESKSGWIGRVRFMAARMRLTRRTKSRTDDPCHRSRIMGNWLGLWRWSGCIGGQYWIYHRKRYTILLVR</sequence>
<feature type="region of interest" description="Disordered" evidence="1">
    <location>
        <begin position="91"/>
        <end position="111"/>
    </location>
</feature>
<feature type="compositionally biased region" description="Low complexity" evidence="1">
    <location>
        <begin position="1"/>
        <end position="21"/>
    </location>
</feature>
<dbReference type="GO" id="GO:0006401">
    <property type="term" value="P:RNA catabolic process"/>
    <property type="evidence" value="ECO:0007669"/>
    <property type="project" value="InterPro"/>
</dbReference>
<dbReference type="VEuPathDB" id="FungiDB:MFRU_046g00070"/>
<organism evidence="2 3">
    <name type="scientific">Monilinia fructicola</name>
    <name type="common">Brown rot fungus</name>
    <name type="synonym">Ciboria fructicola</name>
    <dbReference type="NCBI Taxonomy" id="38448"/>
    <lineage>
        <taxon>Eukaryota</taxon>
        <taxon>Fungi</taxon>
        <taxon>Dikarya</taxon>
        <taxon>Ascomycota</taxon>
        <taxon>Pezizomycotina</taxon>
        <taxon>Leotiomycetes</taxon>
        <taxon>Helotiales</taxon>
        <taxon>Sclerotiniaceae</taxon>
        <taxon>Monilinia</taxon>
    </lineage>
</organism>
<dbReference type="InterPro" id="IPR013924">
    <property type="entry name" value="RNase_H2_suC"/>
</dbReference>
<dbReference type="CDD" id="cd09271">
    <property type="entry name" value="RNase_H2-C"/>
    <property type="match status" value="1"/>
</dbReference>
<accession>A0A5M9JTH0</accession>
<proteinExistence type="predicted"/>
<feature type="compositionally biased region" description="Basic and acidic residues" evidence="1">
    <location>
        <begin position="91"/>
        <end position="100"/>
    </location>
</feature>
<gene>
    <name evidence="2" type="ORF">EYC84_000677</name>
</gene>
<feature type="region of interest" description="Disordered" evidence="1">
    <location>
        <begin position="1"/>
        <end position="23"/>
    </location>
</feature>
<protein>
    <submittedName>
        <fullName evidence="2">Uncharacterized protein</fullName>
    </submittedName>
</protein>
<comment type="caution">
    <text evidence="2">The sequence shown here is derived from an EMBL/GenBank/DDBJ whole genome shotgun (WGS) entry which is preliminary data.</text>
</comment>
<evidence type="ECO:0000256" key="1">
    <source>
        <dbReference type="SAM" id="MobiDB-lite"/>
    </source>
</evidence>
<evidence type="ECO:0000313" key="2">
    <source>
        <dbReference type="EMBL" id="KAA8571359.1"/>
    </source>
</evidence>